<comment type="caution">
    <text evidence="2">The sequence shown here is derived from an EMBL/GenBank/DDBJ whole genome shotgun (WGS) entry which is preliminary data.</text>
</comment>
<feature type="region of interest" description="Disordered" evidence="1">
    <location>
        <begin position="1"/>
        <end position="39"/>
    </location>
</feature>
<evidence type="ECO:0000313" key="3">
    <source>
        <dbReference type="Proteomes" id="UP001066276"/>
    </source>
</evidence>
<proteinExistence type="predicted"/>
<reference evidence="2" key="1">
    <citation type="journal article" date="2022" name="bioRxiv">
        <title>Sequencing and chromosome-scale assembly of the giantPleurodeles waltlgenome.</title>
        <authorList>
            <person name="Brown T."/>
            <person name="Elewa A."/>
            <person name="Iarovenko S."/>
            <person name="Subramanian E."/>
            <person name="Araus A.J."/>
            <person name="Petzold A."/>
            <person name="Susuki M."/>
            <person name="Suzuki K.-i.T."/>
            <person name="Hayashi T."/>
            <person name="Toyoda A."/>
            <person name="Oliveira C."/>
            <person name="Osipova E."/>
            <person name="Leigh N.D."/>
            <person name="Simon A."/>
            <person name="Yun M.H."/>
        </authorList>
    </citation>
    <scope>NUCLEOTIDE SEQUENCE</scope>
    <source>
        <strain evidence="2">20211129_DDA</strain>
        <tissue evidence="2">Liver</tissue>
    </source>
</reference>
<sequence>MSLLRQGPIRCGQCRKQRSPGRRRHYREPPGSTRGFRTPGKVRFSAALHGGAARAPAPAPGCTDPALRAQSSRALKRVRAPVG</sequence>
<evidence type="ECO:0000313" key="2">
    <source>
        <dbReference type="EMBL" id="KAJ1159909.1"/>
    </source>
</evidence>
<evidence type="ECO:0000256" key="1">
    <source>
        <dbReference type="SAM" id="MobiDB-lite"/>
    </source>
</evidence>
<protein>
    <submittedName>
        <fullName evidence="2">Uncharacterized protein</fullName>
    </submittedName>
</protein>
<dbReference type="EMBL" id="JANPWB010000008">
    <property type="protein sequence ID" value="KAJ1159909.1"/>
    <property type="molecule type" value="Genomic_DNA"/>
</dbReference>
<keyword evidence="3" id="KW-1185">Reference proteome</keyword>
<dbReference type="Proteomes" id="UP001066276">
    <property type="component" value="Chromosome 4_2"/>
</dbReference>
<accession>A0AAV7S616</accession>
<feature type="compositionally biased region" description="Basic residues" evidence="1">
    <location>
        <begin position="13"/>
        <end position="26"/>
    </location>
</feature>
<organism evidence="2 3">
    <name type="scientific">Pleurodeles waltl</name>
    <name type="common">Iberian ribbed newt</name>
    <dbReference type="NCBI Taxonomy" id="8319"/>
    <lineage>
        <taxon>Eukaryota</taxon>
        <taxon>Metazoa</taxon>
        <taxon>Chordata</taxon>
        <taxon>Craniata</taxon>
        <taxon>Vertebrata</taxon>
        <taxon>Euteleostomi</taxon>
        <taxon>Amphibia</taxon>
        <taxon>Batrachia</taxon>
        <taxon>Caudata</taxon>
        <taxon>Salamandroidea</taxon>
        <taxon>Salamandridae</taxon>
        <taxon>Pleurodelinae</taxon>
        <taxon>Pleurodeles</taxon>
    </lineage>
</organism>
<gene>
    <name evidence="2" type="ORF">NDU88_000413</name>
</gene>
<feature type="compositionally biased region" description="Basic residues" evidence="1">
    <location>
        <begin position="74"/>
        <end position="83"/>
    </location>
</feature>
<feature type="region of interest" description="Disordered" evidence="1">
    <location>
        <begin position="52"/>
        <end position="83"/>
    </location>
</feature>
<dbReference type="AlphaFoldDB" id="A0AAV7S616"/>
<name>A0AAV7S616_PLEWA</name>